<proteinExistence type="predicted"/>
<accession>A0A9Q4FY01</accession>
<feature type="chain" id="PRO_5040125343" description="Lactococcin 972 family bacteriocin" evidence="1">
    <location>
        <begin position="27"/>
        <end position="115"/>
    </location>
</feature>
<keyword evidence="1" id="KW-0732">Signal</keyword>
<dbReference type="Proteomes" id="UP001057753">
    <property type="component" value="Unassembled WGS sequence"/>
</dbReference>
<name>A0A9Q4FY01_SALAG</name>
<evidence type="ECO:0000313" key="3">
    <source>
        <dbReference type="Proteomes" id="UP001057753"/>
    </source>
</evidence>
<comment type="caution">
    <text evidence="2">The sequence shown here is derived from an EMBL/GenBank/DDBJ whole genome shotgun (WGS) entry which is preliminary data.</text>
</comment>
<dbReference type="RefSeq" id="WP_257820368.1">
    <property type="nucleotide sequence ID" value="NZ_JABXYM010000001.1"/>
</dbReference>
<keyword evidence="3" id="KW-1185">Reference proteome</keyword>
<dbReference type="AlphaFoldDB" id="A0A9Q4FY01"/>
<evidence type="ECO:0008006" key="4">
    <source>
        <dbReference type="Google" id="ProtNLM"/>
    </source>
</evidence>
<dbReference type="EMBL" id="JABXYM010000001">
    <property type="protein sequence ID" value="MCR6095612.1"/>
    <property type="molecule type" value="Genomic_DNA"/>
</dbReference>
<evidence type="ECO:0000256" key="1">
    <source>
        <dbReference type="SAM" id="SignalP"/>
    </source>
</evidence>
<reference evidence="2" key="1">
    <citation type="submission" date="2020-06" db="EMBL/GenBank/DDBJ databases">
        <title>Insight into the genomes of haloalkaliphilic bacilli from Kenyan soda lakes.</title>
        <authorList>
            <person name="Mwirichia R."/>
            <person name="Villamizar G.C."/>
            <person name="Poehlein A."/>
            <person name="Mugweru J."/>
            <person name="Kipnyargis A."/>
            <person name="Kiplimo D."/>
            <person name="Orwa P."/>
            <person name="Daniel R."/>
        </authorList>
    </citation>
    <scope>NUCLEOTIDE SEQUENCE</scope>
    <source>
        <strain evidence="2">B1096_S55</strain>
    </source>
</reference>
<evidence type="ECO:0000313" key="2">
    <source>
        <dbReference type="EMBL" id="MCR6095612.1"/>
    </source>
</evidence>
<organism evidence="2 3">
    <name type="scientific">Salipaludibacillus agaradhaerens</name>
    <name type="common">Bacillus agaradhaerens</name>
    <dbReference type="NCBI Taxonomy" id="76935"/>
    <lineage>
        <taxon>Bacteria</taxon>
        <taxon>Bacillati</taxon>
        <taxon>Bacillota</taxon>
        <taxon>Bacilli</taxon>
        <taxon>Bacillales</taxon>
        <taxon>Bacillaceae</taxon>
    </lineage>
</organism>
<protein>
    <recommendedName>
        <fullName evidence="4">Lactococcin 972 family bacteriocin</fullName>
    </recommendedName>
</protein>
<gene>
    <name evidence="2" type="ORF">HXA33_03570</name>
</gene>
<feature type="signal peptide" evidence="1">
    <location>
        <begin position="1"/>
        <end position="26"/>
    </location>
</feature>
<sequence>MNRMKITVLSFLTLVCLVGSINPVSAAEYNYNSSGKSFSKSWSSTPINTSTRTMKYGYNTTWINEDYTHTYHKDKTHYAYVKNTGTAQEKKGNAGKYAKVEVKHRSGTVYYSYRY</sequence>